<keyword evidence="3" id="KW-0694">RNA-binding</keyword>
<feature type="binding site" evidence="3">
    <location>
        <position position="258"/>
    </location>
    <ligand>
        <name>Zn(2+)</name>
        <dbReference type="ChEBI" id="CHEBI:29105"/>
    </ligand>
</feature>
<dbReference type="GO" id="GO:0019843">
    <property type="term" value="F:rRNA binding"/>
    <property type="evidence" value="ECO:0007669"/>
    <property type="project" value="UniProtKB-KW"/>
</dbReference>
<dbReference type="Gene3D" id="3.40.50.300">
    <property type="entry name" value="P-loop containing nucleotide triphosphate hydrolases"/>
    <property type="match status" value="1"/>
</dbReference>
<proteinExistence type="inferred from homology"/>
<comment type="similarity">
    <text evidence="3">Belongs to the TRAFAC class YlqF/YawG GTPase family. RsgA subfamily.</text>
</comment>
<dbReference type="Pfam" id="PF03193">
    <property type="entry name" value="RsgA_GTPase"/>
    <property type="match status" value="1"/>
</dbReference>
<comment type="subcellular location">
    <subcellularLocation>
        <location evidence="3">Cytoplasm</location>
    </subcellularLocation>
</comment>
<evidence type="ECO:0000256" key="1">
    <source>
        <dbReference type="ARBA" id="ARBA00022741"/>
    </source>
</evidence>
<dbReference type="SUPFAM" id="SSF50249">
    <property type="entry name" value="Nucleic acid-binding proteins"/>
    <property type="match status" value="1"/>
</dbReference>
<feature type="binding site" evidence="3">
    <location>
        <begin position="118"/>
        <end position="121"/>
    </location>
    <ligand>
        <name>GTP</name>
        <dbReference type="ChEBI" id="CHEBI:37565"/>
    </ligand>
</feature>
<dbReference type="GO" id="GO:0005525">
    <property type="term" value="F:GTP binding"/>
    <property type="evidence" value="ECO:0007669"/>
    <property type="project" value="UniProtKB-UniRule"/>
</dbReference>
<dbReference type="RefSeq" id="WP_047754983.1">
    <property type="nucleotide sequence ID" value="NZ_CAJUHA010000005.1"/>
</dbReference>
<dbReference type="STRING" id="1330330.IX53_08535"/>
<keyword evidence="7" id="KW-1185">Reference proteome</keyword>
<name>A0A0G2ZGB7_9BACT</name>
<keyword evidence="2 3" id="KW-0342">GTP-binding</keyword>
<dbReference type="PANTHER" id="PTHR32120:SF11">
    <property type="entry name" value="SMALL RIBOSOMAL SUBUNIT BIOGENESIS GTPASE RSGA 1, MITOCHONDRIAL-RELATED"/>
    <property type="match status" value="1"/>
</dbReference>
<dbReference type="GO" id="GO:0042274">
    <property type="term" value="P:ribosomal small subunit biogenesis"/>
    <property type="evidence" value="ECO:0007669"/>
    <property type="project" value="UniProtKB-UniRule"/>
</dbReference>
<dbReference type="PATRIC" id="fig|1330330.3.peg.1735"/>
<organism evidence="6 7">
    <name type="scientific">Kosmotoga pacifica</name>
    <dbReference type="NCBI Taxonomy" id="1330330"/>
    <lineage>
        <taxon>Bacteria</taxon>
        <taxon>Thermotogati</taxon>
        <taxon>Thermotogota</taxon>
        <taxon>Thermotogae</taxon>
        <taxon>Kosmotogales</taxon>
        <taxon>Kosmotogaceae</taxon>
        <taxon>Kosmotoga</taxon>
    </lineage>
</organism>
<comment type="subunit">
    <text evidence="3">Monomer. Associates with 30S ribosomal subunit, binds 16S rRNA.</text>
</comment>
<comment type="cofactor">
    <cofactor evidence="3">
        <name>Zn(2+)</name>
        <dbReference type="ChEBI" id="CHEBI:29105"/>
    </cofactor>
    <text evidence="3">Binds 1 zinc ion per subunit.</text>
</comment>
<comment type="function">
    <text evidence="3">One of several proteins that assist in the late maturation steps of the functional core of the 30S ribosomal subunit. Helps release RbfA from mature subunits. May play a role in the assembly of ribosomal proteins into the subunit. Circularly permuted GTPase that catalyzes slow GTP hydrolysis, GTPase activity is stimulated by the 30S ribosomal subunit.</text>
</comment>
<dbReference type="AlphaFoldDB" id="A0A0G2ZGB7"/>
<dbReference type="InterPro" id="IPR004881">
    <property type="entry name" value="Ribosome_biogen_GTPase_RsgA"/>
</dbReference>
<dbReference type="OrthoDB" id="9809485at2"/>
<gene>
    <name evidence="3" type="primary">rsgA</name>
    <name evidence="6" type="ORF">IX53_08535</name>
</gene>
<dbReference type="GO" id="GO:0046872">
    <property type="term" value="F:metal ion binding"/>
    <property type="evidence" value="ECO:0007669"/>
    <property type="project" value="UniProtKB-KW"/>
</dbReference>
<dbReference type="InterPro" id="IPR030378">
    <property type="entry name" value="G_CP_dom"/>
</dbReference>
<keyword evidence="3" id="KW-0479">Metal-binding</keyword>
<keyword evidence="3" id="KW-0690">Ribosome biogenesis</keyword>
<dbReference type="GO" id="GO:0003924">
    <property type="term" value="F:GTPase activity"/>
    <property type="evidence" value="ECO:0007669"/>
    <property type="project" value="UniProtKB-UniRule"/>
</dbReference>
<keyword evidence="3" id="KW-0699">rRNA-binding</keyword>
<accession>A0A0G2ZGB7</accession>
<dbReference type="InterPro" id="IPR012340">
    <property type="entry name" value="NA-bd_OB-fold"/>
</dbReference>
<dbReference type="Gene3D" id="2.40.50.140">
    <property type="entry name" value="Nucleic acid-binding proteins"/>
    <property type="match status" value="1"/>
</dbReference>
<dbReference type="PROSITE" id="PS50936">
    <property type="entry name" value="ENGC_GTPASE"/>
    <property type="match status" value="1"/>
</dbReference>
<evidence type="ECO:0000256" key="3">
    <source>
        <dbReference type="HAMAP-Rule" id="MF_01820"/>
    </source>
</evidence>
<dbReference type="Gene3D" id="1.10.40.50">
    <property type="entry name" value="Probable gtpase engc, domain 3"/>
    <property type="match status" value="1"/>
</dbReference>
<dbReference type="HAMAP" id="MF_01820">
    <property type="entry name" value="GTPase_RsgA"/>
    <property type="match status" value="1"/>
</dbReference>
<feature type="binding site" evidence="3">
    <location>
        <begin position="169"/>
        <end position="177"/>
    </location>
    <ligand>
        <name>GTP</name>
        <dbReference type="ChEBI" id="CHEBI:37565"/>
    </ligand>
</feature>
<dbReference type="KEGG" id="kpf:IX53_08535"/>
<dbReference type="EC" id="3.6.1.-" evidence="3"/>
<keyword evidence="3" id="KW-0378">Hydrolase</keyword>
<evidence type="ECO:0000313" key="6">
    <source>
        <dbReference type="EMBL" id="AKI97848.1"/>
    </source>
</evidence>
<keyword evidence="1 3" id="KW-0547">Nucleotide-binding</keyword>
<evidence type="ECO:0000256" key="2">
    <source>
        <dbReference type="ARBA" id="ARBA00023134"/>
    </source>
</evidence>
<protein>
    <recommendedName>
        <fullName evidence="3">Small ribosomal subunit biogenesis GTPase RsgA</fullName>
        <ecNumber evidence="3">3.6.1.-</ecNumber>
    </recommendedName>
</protein>
<evidence type="ECO:0000259" key="4">
    <source>
        <dbReference type="PROSITE" id="PS50936"/>
    </source>
</evidence>
<keyword evidence="3" id="KW-0963">Cytoplasm</keyword>
<reference evidence="6 7" key="1">
    <citation type="submission" date="2015-04" db="EMBL/GenBank/DDBJ databases">
        <title>Complete Genome Sequence of Kosmotoga pacifica SLHLJ1.</title>
        <authorList>
            <person name="Jiang L.J."/>
            <person name="Shao Z.Z."/>
            <person name="Jebbar M."/>
        </authorList>
    </citation>
    <scope>NUCLEOTIDE SEQUENCE [LARGE SCALE GENOMIC DNA]</scope>
    <source>
        <strain evidence="6 7">SLHLJ1</strain>
    </source>
</reference>
<feature type="binding site" evidence="3">
    <location>
        <position position="256"/>
    </location>
    <ligand>
        <name>Zn(2+)</name>
        <dbReference type="ChEBI" id="CHEBI:29105"/>
    </ligand>
</feature>
<dbReference type="PROSITE" id="PS51721">
    <property type="entry name" value="G_CP"/>
    <property type="match status" value="1"/>
</dbReference>
<dbReference type="InterPro" id="IPR010914">
    <property type="entry name" value="RsgA_GTPase_dom"/>
</dbReference>
<feature type="domain" description="CP-type G" evidence="5">
    <location>
        <begin position="69"/>
        <end position="227"/>
    </location>
</feature>
<keyword evidence="3" id="KW-0862">Zinc</keyword>
<dbReference type="InterPro" id="IPR027417">
    <property type="entry name" value="P-loop_NTPase"/>
</dbReference>
<dbReference type="PANTHER" id="PTHR32120">
    <property type="entry name" value="SMALL RIBOSOMAL SUBUNIT BIOGENESIS GTPASE RSGA"/>
    <property type="match status" value="1"/>
</dbReference>
<evidence type="ECO:0000259" key="5">
    <source>
        <dbReference type="PROSITE" id="PS51721"/>
    </source>
</evidence>
<sequence length="301" mass="34662">MTNERLRGTVIRYDSRTLIVTELHTRKHYLCDMPGRFKKLGIRPIVGDIVEFISTGESSGIVENILKRRNELKRPRIANVDQIVLVTCLEEPAVPFYILDRFLVLAEYSGLPTVIAVNKVDLLRSREFLRELYHTYGEYYNIIEVSAKTGHNIDLLREVFKGKISTMAGMSGVGKSSLLNALNPGLRLKTSDISRRLDRGKHTTSRVELLEFDFGGYVADTPGFASLELPELMPEELKEYFRELKAHSGYCAFSDCVHINEPNCYIKELVETEDIPLTRYESYKKMYEELLERSKQRKGRR</sequence>
<feature type="binding site" evidence="3">
    <location>
        <position position="251"/>
    </location>
    <ligand>
        <name>Zn(2+)</name>
        <dbReference type="ChEBI" id="CHEBI:29105"/>
    </ligand>
</feature>
<dbReference type="Proteomes" id="UP000035159">
    <property type="component" value="Chromosome"/>
</dbReference>
<evidence type="ECO:0000313" key="7">
    <source>
        <dbReference type="Proteomes" id="UP000035159"/>
    </source>
</evidence>
<dbReference type="EMBL" id="CP011232">
    <property type="protein sequence ID" value="AKI97848.1"/>
    <property type="molecule type" value="Genomic_DNA"/>
</dbReference>
<feature type="domain" description="EngC GTPase" evidence="4">
    <location>
        <begin position="78"/>
        <end position="225"/>
    </location>
</feature>
<dbReference type="CDD" id="cd01854">
    <property type="entry name" value="YjeQ_EngC"/>
    <property type="match status" value="1"/>
</dbReference>
<dbReference type="SUPFAM" id="SSF52540">
    <property type="entry name" value="P-loop containing nucleoside triphosphate hydrolases"/>
    <property type="match status" value="1"/>
</dbReference>
<feature type="binding site" evidence="3">
    <location>
        <position position="264"/>
    </location>
    <ligand>
        <name>Zn(2+)</name>
        <dbReference type="ChEBI" id="CHEBI:29105"/>
    </ligand>
</feature>
<dbReference type="NCBIfam" id="TIGR00157">
    <property type="entry name" value="ribosome small subunit-dependent GTPase A"/>
    <property type="match status" value="1"/>
</dbReference>
<dbReference type="GO" id="GO:0005737">
    <property type="term" value="C:cytoplasm"/>
    <property type="evidence" value="ECO:0007669"/>
    <property type="project" value="UniProtKB-SubCell"/>
</dbReference>